<evidence type="ECO:0000313" key="4">
    <source>
        <dbReference type="EMBL" id="CAD9240693.1"/>
    </source>
</evidence>
<dbReference type="PROSITE" id="PS51017">
    <property type="entry name" value="CCT"/>
    <property type="match status" value="1"/>
</dbReference>
<dbReference type="Pfam" id="PF06203">
    <property type="entry name" value="CCT"/>
    <property type="match status" value="1"/>
</dbReference>
<dbReference type="InterPro" id="IPR052453">
    <property type="entry name" value="CONSTANS-like_ZF"/>
</dbReference>
<dbReference type="InterPro" id="IPR010402">
    <property type="entry name" value="CCT_domain"/>
</dbReference>
<accession>A0A7S1TND3</accession>
<sequence>MAREYARDEMCAVLLMASGFQGVEDEEDGVVEHDPCRFKAMEMNAATAAARALAAAAPATPPVSPALTELSTVTKKDSDSARRAALQRYRLKKHARSFKKRVRYETRHKLACTRARVKGRFVRADSTTPLSVSSASDVCP</sequence>
<gene>
    <name evidence="4" type="ORF">EAUS1353_LOCUS2432</name>
</gene>
<dbReference type="AlphaFoldDB" id="A0A7S1TND3"/>
<dbReference type="PANTHER" id="PTHR31874">
    <property type="entry name" value="CCT MOTIF FAMILY PROTEIN, EXPRESSED"/>
    <property type="match status" value="1"/>
</dbReference>
<dbReference type="EMBL" id="HBGI01003717">
    <property type="protein sequence ID" value="CAD9240693.1"/>
    <property type="molecule type" value="Transcribed_RNA"/>
</dbReference>
<comment type="subcellular location">
    <subcellularLocation>
        <location evidence="1">Nucleus</location>
    </subcellularLocation>
</comment>
<organism evidence="4">
    <name type="scientific">Erythrolobus australicus</name>
    <dbReference type="NCBI Taxonomy" id="1077150"/>
    <lineage>
        <taxon>Eukaryota</taxon>
        <taxon>Rhodophyta</taxon>
        <taxon>Bangiophyceae</taxon>
        <taxon>Porphyridiales</taxon>
        <taxon>Porphyridiaceae</taxon>
        <taxon>Erythrolobus</taxon>
    </lineage>
</organism>
<dbReference type="GO" id="GO:0005634">
    <property type="term" value="C:nucleus"/>
    <property type="evidence" value="ECO:0007669"/>
    <property type="project" value="UniProtKB-SubCell"/>
</dbReference>
<evidence type="ECO:0000256" key="2">
    <source>
        <dbReference type="ARBA" id="ARBA00023242"/>
    </source>
</evidence>
<proteinExistence type="predicted"/>
<protein>
    <recommendedName>
        <fullName evidence="3">CCT domain-containing protein</fullName>
    </recommendedName>
</protein>
<reference evidence="4" key="1">
    <citation type="submission" date="2021-01" db="EMBL/GenBank/DDBJ databases">
        <authorList>
            <person name="Corre E."/>
            <person name="Pelletier E."/>
            <person name="Niang G."/>
            <person name="Scheremetjew M."/>
            <person name="Finn R."/>
            <person name="Kale V."/>
            <person name="Holt S."/>
            <person name="Cochrane G."/>
            <person name="Meng A."/>
            <person name="Brown T."/>
            <person name="Cohen L."/>
        </authorList>
    </citation>
    <scope>NUCLEOTIDE SEQUENCE</scope>
    <source>
        <strain evidence="4">CCMP3124</strain>
    </source>
</reference>
<evidence type="ECO:0000259" key="3">
    <source>
        <dbReference type="PROSITE" id="PS51017"/>
    </source>
</evidence>
<evidence type="ECO:0000256" key="1">
    <source>
        <dbReference type="ARBA" id="ARBA00004123"/>
    </source>
</evidence>
<dbReference type="PANTHER" id="PTHR31874:SF1">
    <property type="entry name" value="ZINC FINGER PROTEIN CONSTANS-LIKE 6"/>
    <property type="match status" value="1"/>
</dbReference>
<feature type="domain" description="CCT" evidence="3">
    <location>
        <begin position="82"/>
        <end position="124"/>
    </location>
</feature>
<keyword evidence="2" id="KW-0539">Nucleus</keyword>
<name>A0A7S1TND3_9RHOD</name>